<accession>A0ABT4TFW0</accession>
<comment type="caution">
    <text evidence="3">The sequence shown here is derived from an EMBL/GenBank/DDBJ whole genome shotgun (WGS) entry which is preliminary data.</text>
</comment>
<evidence type="ECO:0000313" key="4">
    <source>
        <dbReference type="Proteomes" id="UP001165685"/>
    </source>
</evidence>
<name>A0ABT4TFW0_9ACTN</name>
<feature type="region of interest" description="Disordered" evidence="1">
    <location>
        <begin position="52"/>
        <end position="71"/>
    </location>
</feature>
<protein>
    <recommendedName>
        <fullName evidence="5">DUF3558 domain-containing protein</fullName>
    </recommendedName>
</protein>
<feature type="compositionally biased region" description="Acidic residues" evidence="1">
    <location>
        <begin position="101"/>
        <end position="114"/>
    </location>
</feature>
<evidence type="ECO:0000313" key="3">
    <source>
        <dbReference type="EMBL" id="MDA2803226.1"/>
    </source>
</evidence>
<organism evidence="3 4">
    <name type="scientific">Nocardiopsis suaedae</name>
    <dbReference type="NCBI Taxonomy" id="3018444"/>
    <lineage>
        <taxon>Bacteria</taxon>
        <taxon>Bacillati</taxon>
        <taxon>Actinomycetota</taxon>
        <taxon>Actinomycetes</taxon>
        <taxon>Streptosporangiales</taxon>
        <taxon>Nocardiopsidaceae</taxon>
        <taxon>Nocardiopsis</taxon>
    </lineage>
</organism>
<reference evidence="3" key="1">
    <citation type="submission" date="2023-01" db="EMBL/GenBank/DDBJ databases">
        <title>Draft genome sequence of Nocardiopsis sp. LSu2-4 isolated from halophytes.</title>
        <authorList>
            <person name="Duangmal K."/>
            <person name="Chantavorakit T."/>
        </authorList>
    </citation>
    <scope>NUCLEOTIDE SEQUENCE</scope>
    <source>
        <strain evidence="3">LSu2-4</strain>
    </source>
</reference>
<evidence type="ECO:0000256" key="1">
    <source>
        <dbReference type="SAM" id="MobiDB-lite"/>
    </source>
</evidence>
<keyword evidence="2" id="KW-0812">Transmembrane</keyword>
<dbReference type="Proteomes" id="UP001165685">
    <property type="component" value="Unassembled WGS sequence"/>
</dbReference>
<evidence type="ECO:0000256" key="2">
    <source>
        <dbReference type="SAM" id="Phobius"/>
    </source>
</evidence>
<proteinExistence type="predicted"/>
<keyword evidence="4" id="KW-1185">Reference proteome</keyword>
<feature type="transmembrane region" description="Helical" evidence="2">
    <location>
        <begin position="21"/>
        <end position="47"/>
    </location>
</feature>
<sequence>MAEKAAASRPAKKGLHGWKAFLVVFVSGTLAAFLVMGVIVGTLRLFVSTVTGGEEEEPPSAGGGAVSDQTGEPIDELEAGELDLCAKSIPTISSLSVERTDNDDDFEDTAESGEEGNRVVSDDCQWVLNPDFDSIERWDFSFSYNAIINASGEESPEDSASSDLQQRRGELEAGIQDVEVAEAGDYSDESYYVYGSPGDGETAYRVLVRTRGAVYEIQLTAKNGGEDLVPRQAFEHEVDKVVNRLDIDLGLWIPKY</sequence>
<dbReference type="EMBL" id="JAQFWP010000002">
    <property type="protein sequence ID" value="MDA2803226.1"/>
    <property type="molecule type" value="Genomic_DNA"/>
</dbReference>
<feature type="region of interest" description="Disordered" evidence="1">
    <location>
        <begin position="96"/>
        <end position="118"/>
    </location>
</feature>
<dbReference type="RefSeq" id="WP_270675487.1">
    <property type="nucleotide sequence ID" value="NZ_JAQFWP010000002.1"/>
</dbReference>
<keyword evidence="2" id="KW-1133">Transmembrane helix</keyword>
<keyword evidence="2" id="KW-0472">Membrane</keyword>
<gene>
    <name evidence="3" type="ORF">O4U47_01770</name>
</gene>
<evidence type="ECO:0008006" key="5">
    <source>
        <dbReference type="Google" id="ProtNLM"/>
    </source>
</evidence>